<evidence type="ECO:0000313" key="3">
    <source>
        <dbReference type="Proteomes" id="UP000032142"/>
    </source>
</evidence>
<gene>
    <name evidence="2" type="ORF">F383_25774</name>
</gene>
<organism evidence="2 3">
    <name type="scientific">Gossypium arboreum</name>
    <name type="common">Tree cotton</name>
    <name type="synonym">Gossypium nanking</name>
    <dbReference type="NCBI Taxonomy" id="29729"/>
    <lineage>
        <taxon>Eukaryota</taxon>
        <taxon>Viridiplantae</taxon>
        <taxon>Streptophyta</taxon>
        <taxon>Embryophyta</taxon>
        <taxon>Tracheophyta</taxon>
        <taxon>Spermatophyta</taxon>
        <taxon>Magnoliopsida</taxon>
        <taxon>eudicotyledons</taxon>
        <taxon>Gunneridae</taxon>
        <taxon>Pentapetalae</taxon>
        <taxon>rosids</taxon>
        <taxon>malvids</taxon>
        <taxon>Malvales</taxon>
        <taxon>Malvaceae</taxon>
        <taxon>Malvoideae</taxon>
        <taxon>Gossypium</taxon>
    </lineage>
</organism>
<keyword evidence="1" id="KW-0472">Membrane</keyword>
<keyword evidence="3" id="KW-1185">Reference proteome</keyword>
<protein>
    <submittedName>
        <fullName evidence="2">Uncharacterized protein</fullName>
    </submittedName>
</protein>
<evidence type="ECO:0000313" key="2">
    <source>
        <dbReference type="EMBL" id="KHG18785.1"/>
    </source>
</evidence>
<sequence>MPIYIPANLSQSSHLLYLLTLLAFLFPESTTRLYYVG</sequence>
<dbReference type="Proteomes" id="UP000032142">
    <property type="component" value="Unassembled WGS sequence"/>
</dbReference>
<evidence type="ECO:0000256" key="1">
    <source>
        <dbReference type="SAM" id="Phobius"/>
    </source>
</evidence>
<reference evidence="3" key="1">
    <citation type="submission" date="2014-09" db="EMBL/GenBank/DDBJ databases">
        <authorList>
            <person name="Mudge J."/>
            <person name="Ramaraj T."/>
            <person name="Lindquist I.E."/>
            <person name="Bharti A.K."/>
            <person name="Sundararajan A."/>
            <person name="Cameron C.T."/>
            <person name="Woodward J.E."/>
            <person name="May G.D."/>
            <person name="Brubaker C."/>
            <person name="Broadhvest J."/>
            <person name="Wilkins T.A."/>
        </authorList>
    </citation>
    <scope>NUCLEOTIDE SEQUENCE</scope>
    <source>
        <strain evidence="3">cv. AKA8401</strain>
    </source>
</reference>
<dbReference type="EMBL" id="KN411391">
    <property type="protein sequence ID" value="KHG18785.1"/>
    <property type="molecule type" value="Genomic_DNA"/>
</dbReference>
<proteinExistence type="predicted"/>
<feature type="transmembrane region" description="Helical" evidence="1">
    <location>
        <begin position="15"/>
        <end position="35"/>
    </location>
</feature>
<keyword evidence="1" id="KW-1133">Transmembrane helix</keyword>
<accession>A0A0B0P179</accession>
<dbReference type="AlphaFoldDB" id="A0A0B0P179"/>
<keyword evidence="1" id="KW-0812">Transmembrane</keyword>
<name>A0A0B0P179_GOSAR</name>